<dbReference type="PANTHER" id="PTHR32089">
    <property type="entry name" value="METHYL-ACCEPTING CHEMOTAXIS PROTEIN MCPB"/>
    <property type="match status" value="1"/>
</dbReference>
<comment type="similarity">
    <text evidence="2">Belongs to the methyl-accepting chemotaxis (MCP) protein family.</text>
</comment>
<feature type="domain" description="HAMP" evidence="4">
    <location>
        <begin position="88"/>
        <end position="140"/>
    </location>
</feature>
<gene>
    <name evidence="5" type="primary">mcpC_2</name>
    <name evidence="5" type="ORF">GALL_361680</name>
</gene>
<dbReference type="Gene3D" id="1.10.287.950">
    <property type="entry name" value="Methyl-accepting chemotaxis protein"/>
    <property type="match status" value="1"/>
</dbReference>
<evidence type="ECO:0000259" key="4">
    <source>
        <dbReference type="PROSITE" id="PS50885"/>
    </source>
</evidence>
<accession>A0A1J5QES8</accession>
<dbReference type="PRINTS" id="PR00260">
    <property type="entry name" value="CHEMTRNSDUCR"/>
</dbReference>
<dbReference type="GO" id="GO:0007165">
    <property type="term" value="P:signal transduction"/>
    <property type="evidence" value="ECO:0007669"/>
    <property type="project" value="UniProtKB-KW"/>
</dbReference>
<reference evidence="5" key="1">
    <citation type="submission" date="2016-10" db="EMBL/GenBank/DDBJ databases">
        <title>Sequence of Gallionella enrichment culture.</title>
        <authorList>
            <person name="Poehlein A."/>
            <person name="Muehling M."/>
            <person name="Daniel R."/>
        </authorList>
    </citation>
    <scope>NUCLEOTIDE SEQUENCE</scope>
</reference>
<dbReference type="InterPro" id="IPR004089">
    <property type="entry name" value="MCPsignal_dom"/>
</dbReference>
<dbReference type="GO" id="GO:0004888">
    <property type="term" value="F:transmembrane signaling receptor activity"/>
    <property type="evidence" value="ECO:0007669"/>
    <property type="project" value="InterPro"/>
</dbReference>
<dbReference type="GO" id="GO:0035438">
    <property type="term" value="F:cyclic-di-GMP binding"/>
    <property type="evidence" value="ECO:0007669"/>
    <property type="project" value="InterPro"/>
</dbReference>
<dbReference type="Pfam" id="PF00672">
    <property type="entry name" value="HAMP"/>
    <property type="match status" value="1"/>
</dbReference>
<dbReference type="SUPFAM" id="SSF141371">
    <property type="entry name" value="PilZ domain-like"/>
    <property type="match status" value="1"/>
</dbReference>
<organism evidence="5">
    <name type="scientific">mine drainage metagenome</name>
    <dbReference type="NCBI Taxonomy" id="410659"/>
    <lineage>
        <taxon>unclassified sequences</taxon>
        <taxon>metagenomes</taxon>
        <taxon>ecological metagenomes</taxon>
    </lineage>
</organism>
<feature type="domain" description="Methyl-accepting transducer" evidence="3">
    <location>
        <begin position="145"/>
        <end position="381"/>
    </location>
</feature>
<comment type="caution">
    <text evidence="5">The sequence shown here is derived from an EMBL/GenBank/DDBJ whole genome shotgun (WGS) entry which is preliminary data.</text>
</comment>
<name>A0A1J5QES8_9ZZZZ</name>
<dbReference type="CDD" id="cd06225">
    <property type="entry name" value="HAMP"/>
    <property type="match status" value="1"/>
</dbReference>
<dbReference type="Pfam" id="PF00015">
    <property type="entry name" value="MCPsignal"/>
    <property type="match status" value="1"/>
</dbReference>
<evidence type="ECO:0000313" key="5">
    <source>
        <dbReference type="EMBL" id="OIQ82049.1"/>
    </source>
</evidence>
<dbReference type="SMART" id="SM00304">
    <property type="entry name" value="HAMP"/>
    <property type="match status" value="1"/>
</dbReference>
<sequence length="543" mass="59705">MLEKLMSLSIRWKLQIGFFTVTMITTIYNRLLASNELGKMVDITRSHGVDPHVVKLLEANHSAYIFNSFWESGIEFGFQFLLIGVLANLFVGPIIALCGALKSVEAGDLTKQVANNSRDEIGILEKSFNDVLARLNRIMREIDNSGRHMEQSAYQIAKISYEIAEVNKKEASRSAAVSSATEELHKISTTVQESAQSATERATQTETQANEGITTVERNIEEMEQTALEVNRAATEIADLAQAANQIHNIIGAIKNIAGQTNLLALNAAIEAARAGEAGRGFAVVADEVRKLAEITNSSAEEVSAIVGLLTGKVDQVTAAMNTVVEKVHANQQVAGETAVVIRSMVLQVTASADASLAISEASKQQLDYLMMLSDTLDNLFSTIRESSAKVESTAVIGDNLYFVTQKLNDVMSDFTFNITKETEAGQNENRKFPRAHNNLLVEVIEGDTRLEGVTCDFSMSGIQLALPSLLTGKEKVSLCIYLPNGDLDKYKHQPPILFSARIAWQRDVDGRHLCGLEFVELDDIERKSLKICFDYFNKNDQF</sequence>
<dbReference type="GO" id="GO:0006935">
    <property type="term" value="P:chemotaxis"/>
    <property type="evidence" value="ECO:0007669"/>
    <property type="project" value="InterPro"/>
</dbReference>
<dbReference type="PANTHER" id="PTHR32089:SF112">
    <property type="entry name" value="LYSOZYME-LIKE PROTEIN-RELATED"/>
    <property type="match status" value="1"/>
</dbReference>
<evidence type="ECO:0000256" key="1">
    <source>
        <dbReference type="ARBA" id="ARBA00023224"/>
    </source>
</evidence>
<evidence type="ECO:0000256" key="2">
    <source>
        <dbReference type="ARBA" id="ARBA00029447"/>
    </source>
</evidence>
<protein>
    <submittedName>
        <fullName evidence="5">Methyl-accepting chemotaxis protein McpC</fullName>
    </submittedName>
</protein>
<dbReference type="InterPro" id="IPR004090">
    <property type="entry name" value="Chemotax_Me-accpt_rcpt"/>
</dbReference>
<dbReference type="PROSITE" id="PS50885">
    <property type="entry name" value="HAMP"/>
    <property type="match status" value="1"/>
</dbReference>
<dbReference type="InterPro" id="IPR009875">
    <property type="entry name" value="PilZ_domain"/>
</dbReference>
<dbReference type="PROSITE" id="PS50111">
    <property type="entry name" value="CHEMOTAXIS_TRANSDUC_2"/>
    <property type="match status" value="1"/>
</dbReference>
<dbReference type="SUPFAM" id="SSF58104">
    <property type="entry name" value="Methyl-accepting chemotaxis protein (MCP) signaling domain"/>
    <property type="match status" value="1"/>
</dbReference>
<dbReference type="EMBL" id="MLJW01000849">
    <property type="protein sequence ID" value="OIQ82049.1"/>
    <property type="molecule type" value="Genomic_DNA"/>
</dbReference>
<dbReference type="InterPro" id="IPR003660">
    <property type="entry name" value="HAMP_dom"/>
</dbReference>
<keyword evidence="1" id="KW-0807">Transducer</keyword>
<dbReference type="AlphaFoldDB" id="A0A1J5QES8"/>
<dbReference type="Gene3D" id="2.40.10.220">
    <property type="entry name" value="predicted glycosyltransferase like domains"/>
    <property type="match status" value="1"/>
</dbReference>
<proteinExistence type="inferred from homology"/>
<dbReference type="Pfam" id="PF07238">
    <property type="entry name" value="PilZ"/>
    <property type="match status" value="1"/>
</dbReference>
<dbReference type="SMART" id="SM00283">
    <property type="entry name" value="MA"/>
    <property type="match status" value="1"/>
</dbReference>
<evidence type="ECO:0000259" key="3">
    <source>
        <dbReference type="PROSITE" id="PS50111"/>
    </source>
</evidence>
<dbReference type="GO" id="GO:0016020">
    <property type="term" value="C:membrane"/>
    <property type="evidence" value="ECO:0007669"/>
    <property type="project" value="InterPro"/>
</dbReference>